<sequence length="383" mass="41951">MMLSSTFRPIVHRARARRDAAYGRLGGIGCRSRCPIISSATEGGHHPLHSLYPITTRCVRARKDKASLTVPDVLDDGERRPRRCKLSSATTGNAVCGDWGDVRDRRGRPYTAATHHYSLEVPILSAPAHTGTQYILVSTTCSADAKPLEFRSRRYPPCPCPRSRKPHMSSAADDWFVAGFDEAASKWLGGSASQTSWRMDFLARAWCGRWRASQSRVGGGYGCRVGGALACASSVRVSLEPRPVRDVDRASSSPCRVSKRASARQHASTGTSSRHPLGVSLASLWCISLSRRWIVGVASSARSIRHLRHGAFCPLADDASPPRISRTCPHERARLRSGVARDPVHRRVVVALRTRLAVAFGLVPLLVFLVNGDRAQDTTMWRA</sequence>
<feature type="compositionally biased region" description="Polar residues" evidence="1">
    <location>
        <begin position="265"/>
        <end position="274"/>
    </location>
</feature>
<dbReference type="AlphaFoldDB" id="A0A550CR43"/>
<evidence type="ECO:0000313" key="3">
    <source>
        <dbReference type="Proteomes" id="UP000320762"/>
    </source>
</evidence>
<dbReference type="EMBL" id="VDMD01000003">
    <property type="protein sequence ID" value="TRM67273.1"/>
    <property type="molecule type" value="Genomic_DNA"/>
</dbReference>
<keyword evidence="3" id="KW-1185">Reference proteome</keyword>
<reference evidence="2 3" key="1">
    <citation type="journal article" date="2019" name="New Phytol.">
        <title>Comparative genomics reveals unique wood-decay strategies and fruiting body development in the Schizophyllaceae.</title>
        <authorList>
            <person name="Almasi E."/>
            <person name="Sahu N."/>
            <person name="Krizsan K."/>
            <person name="Balint B."/>
            <person name="Kovacs G.M."/>
            <person name="Kiss B."/>
            <person name="Cseklye J."/>
            <person name="Drula E."/>
            <person name="Henrissat B."/>
            <person name="Nagy I."/>
            <person name="Chovatia M."/>
            <person name="Adam C."/>
            <person name="LaButti K."/>
            <person name="Lipzen A."/>
            <person name="Riley R."/>
            <person name="Grigoriev I.V."/>
            <person name="Nagy L.G."/>
        </authorList>
    </citation>
    <scope>NUCLEOTIDE SEQUENCE [LARGE SCALE GENOMIC DNA]</scope>
    <source>
        <strain evidence="2 3">NL-1724</strain>
    </source>
</reference>
<name>A0A550CR43_9AGAR</name>
<accession>A0A550CR43</accession>
<evidence type="ECO:0000313" key="2">
    <source>
        <dbReference type="EMBL" id="TRM67273.1"/>
    </source>
</evidence>
<comment type="caution">
    <text evidence="2">The sequence shown here is derived from an EMBL/GenBank/DDBJ whole genome shotgun (WGS) entry which is preliminary data.</text>
</comment>
<organism evidence="2 3">
    <name type="scientific">Schizophyllum amplum</name>
    <dbReference type="NCBI Taxonomy" id="97359"/>
    <lineage>
        <taxon>Eukaryota</taxon>
        <taxon>Fungi</taxon>
        <taxon>Dikarya</taxon>
        <taxon>Basidiomycota</taxon>
        <taxon>Agaricomycotina</taxon>
        <taxon>Agaricomycetes</taxon>
        <taxon>Agaricomycetidae</taxon>
        <taxon>Agaricales</taxon>
        <taxon>Schizophyllaceae</taxon>
        <taxon>Schizophyllum</taxon>
    </lineage>
</organism>
<dbReference type="Proteomes" id="UP000320762">
    <property type="component" value="Unassembled WGS sequence"/>
</dbReference>
<protein>
    <submittedName>
        <fullName evidence="2">Uncharacterized protein</fullName>
    </submittedName>
</protein>
<gene>
    <name evidence="2" type="ORF">BD626DRAFT_171656</name>
</gene>
<feature type="region of interest" description="Disordered" evidence="1">
    <location>
        <begin position="243"/>
        <end position="274"/>
    </location>
</feature>
<evidence type="ECO:0000256" key="1">
    <source>
        <dbReference type="SAM" id="MobiDB-lite"/>
    </source>
</evidence>
<proteinExistence type="predicted"/>